<name>A0A6C0JCX2_9ZZZZ</name>
<dbReference type="AlphaFoldDB" id="A0A6C0JCX2"/>
<evidence type="ECO:0000313" key="2">
    <source>
        <dbReference type="EMBL" id="QHU02586.1"/>
    </source>
</evidence>
<sequence>MNSNEKRQLEKLIGENDVVDNTALIREVKHSDLIKKDIIKMNILHETCGDLRERNIVAFHEKTREECSFIFTHYTEIYHKLKNREIDHSLLMRFVGILKQIEDGNLDQHEASYSVGTVLKEIYIDSALKDAERLDSQTDNQTTKQTEPAKSISWKEYRRKNH</sequence>
<reference evidence="2" key="1">
    <citation type="journal article" date="2020" name="Nature">
        <title>Giant virus diversity and host interactions through global metagenomics.</title>
        <authorList>
            <person name="Schulz F."/>
            <person name="Roux S."/>
            <person name="Paez-Espino D."/>
            <person name="Jungbluth S."/>
            <person name="Walsh D.A."/>
            <person name="Denef V.J."/>
            <person name="McMahon K.D."/>
            <person name="Konstantinidis K.T."/>
            <person name="Eloe-Fadrosh E.A."/>
            <person name="Kyrpides N.C."/>
            <person name="Woyke T."/>
        </authorList>
    </citation>
    <scope>NUCLEOTIDE SEQUENCE</scope>
    <source>
        <strain evidence="2">GVMAG-M-3300025880-76</strain>
    </source>
</reference>
<feature type="compositionally biased region" description="Polar residues" evidence="1">
    <location>
        <begin position="137"/>
        <end position="148"/>
    </location>
</feature>
<organism evidence="2">
    <name type="scientific">viral metagenome</name>
    <dbReference type="NCBI Taxonomy" id="1070528"/>
    <lineage>
        <taxon>unclassified sequences</taxon>
        <taxon>metagenomes</taxon>
        <taxon>organismal metagenomes</taxon>
    </lineage>
</organism>
<feature type="region of interest" description="Disordered" evidence="1">
    <location>
        <begin position="134"/>
        <end position="162"/>
    </location>
</feature>
<accession>A0A6C0JCX2</accession>
<evidence type="ECO:0000256" key="1">
    <source>
        <dbReference type="SAM" id="MobiDB-lite"/>
    </source>
</evidence>
<proteinExistence type="predicted"/>
<protein>
    <submittedName>
        <fullName evidence="2">Uncharacterized protein</fullName>
    </submittedName>
</protein>
<dbReference type="EMBL" id="MN740360">
    <property type="protein sequence ID" value="QHU02586.1"/>
    <property type="molecule type" value="Genomic_DNA"/>
</dbReference>